<organism evidence="1 2">
    <name type="scientific">Lacipirellula limnantheis</name>
    <dbReference type="NCBI Taxonomy" id="2528024"/>
    <lineage>
        <taxon>Bacteria</taxon>
        <taxon>Pseudomonadati</taxon>
        <taxon>Planctomycetota</taxon>
        <taxon>Planctomycetia</taxon>
        <taxon>Pirellulales</taxon>
        <taxon>Lacipirellulaceae</taxon>
        <taxon>Lacipirellula</taxon>
    </lineage>
</organism>
<dbReference type="AlphaFoldDB" id="A0A517TV58"/>
<name>A0A517TV58_9BACT</name>
<accession>A0A517TV58</accession>
<evidence type="ECO:0000313" key="2">
    <source>
        <dbReference type="Proteomes" id="UP000317909"/>
    </source>
</evidence>
<dbReference type="EMBL" id="CP036339">
    <property type="protein sequence ID" value="QDT72237.1"/>
    <property type="molecule type" value="Genomic_DNA"/>
</dbReference>
<evidence type="ECO:0008006" key="3">
    <source>
        <dbReference type="Google" id="ProtNLM"/>
    </source>
</evidence>
<dbReference type="RefSeq" id="WP_145431826.1">
    <property type="nucleotide sequence ID" value="NZ_CP036339.1"/>
</dbReference>
<dbReference type="KEGG" id="llh:I41_14080"/>
<protein>
    <recommendedName>
        <fullName evidence="3">Nucleic-acid-binding protein containing Zn-ribbon domain (DUF2082)</fullName>
    </recommendedName>
</protein>
<dbReference type="OrthoDB" id="287248at2"/>
<reference evidence="1 2" key="1">
    <citation type="submission" date="2019-02" db="EMBL/GenBank/DDBJ databases">
        <title>Deep-cultivation of Planctomycetes and their phenomic and genomic characterization uncovers novel biology.</title>
        <authorList>
            <person name="Wiegand S."/>
            <person name="Jogler M."/>
            <person name="Boedeker C."/>
            <person name="Pinto D."/>
            <person name="Vollmers J."/>
            <person name="Rivas-Marin E."/>
            <person name="Kohn T."/>
            <person name="Peeters S.H."/>
            <person name="Heuer A."/>
            <person name="Rast P."/>
            <person name="Oberbeckmann S."/>
            <person name="Bunk B."/>
            <person name="Jeske O."/>
            <person name="Meyerdierks A."/>
            <person name="Storesund J.E."/>
            <person name="Kallscheuer N."/>
            <person name="Luecker S."/>
            <person name="Lage O.M."/>
            <person name="Pohl T."/>
            <person name="Merkel B.J."/>
            <person name="Hornburger P."/>
            <person name="Mueller R.-W."/>
            <person name="Bruemmer F."/>
            <person name="Labrenz M."/>
            <person name="Spormann A.M."/>
            <person name="Op den Camp H."/>
            <person name="Overmann J."/>
            <person name="Amann R."/>
            <person name="Jetten M.S.M."/>
            <person name="Mascher T."/>
            <person name="Medema M.H."/>
            <person name="Devos D.P."/>
            <person name="Kaster A.-K."/>
            <person name="Ovreas L."/>
            <person name="Rohde M."/>
            <person name="Galperin M.Y."/>
            <person name="Jogler C."/>
        </authorList>
    </citation>
    <scope>NUCLEOTIDE SEQUENCE [LARGE SCALE GENOMIC DNA]</scope>
    <source>
        <strain evidence="1 2">I41</strain>
    </source>
</reference>
<keyword evidence="2" id="KW-1185">Reference proteome</keyword>
<gene>
    <name evidence="1" type="ORF">I41_14080</name>
</gene>
<sequence length="83" mass="8965">MKISSCSKCGSAKIVPDACTYENKGGRLSACVSSNPRAFIFKGFRSGYLKAWICSDCGYAELYVDNAMQLYEAYAASLQPSNG</sequence>
<proteinExistence type="predicted"/>
<evidence type="ECO:0000313" key="1">
    <source>
        <dbReference type="EMBL" id="QDT72237.1"/>
    </source>
</evidence>
<dbReference type="Proteomes" id="UP000317909">
    <property type="component" value="Chromosome"/>
</dbReference>